<feature type="region of interest" description="Disordered" evidence="1">
    <location>
        <begin position="16"/>
        <end position="39"/>
    </location>
</feature>
<dbReference type="EMBL" id="CAXAMM010012114">
    <property type="protein sequence ID" value="CAK9028043.1"/>
    <property type="molecule type" value="Genomic_DNA"/>
</dbReference>
<sequence>MGKFTITRKKLRAMMKSSKKRMPFEASGAPTPRPPRSMRDRQRSWILARLKHLKAPAGRSAIALDVTYGGEEFDLLSDVGFLNALFHTANLEVGGSALTAPVCSTFVFMSRGSCWRSKSKPFGNTSSKAVRDGTVLARRALVLLLVAAAKGCWWVSEQPSTSSVEYLPCFQHLLKMMSVRRLNVAMADYGAPTEKRTALYSSNLGTVSTFLLWFNSLFLKRLCVSVNRCHKTRYTIRVPRGQKDSFGALFLVRFVASLGKIM</sequence>
<reference evidence="2 3" key="1">
    <citation type="submission" date="2024-02" db="EMBL/GenBank/DDBJ databases">
        <authorList>
            <person name="Chen Y."/>
            <person name="Shah S."/>
            <person name="Dougan E. K."/>
            <person name="Thang M."/>
            <person name="Chan C."/>
        </authorList>
    </citation>
    <scope>NUCLEOTIDE SEQUENCE [LARGE SCALE GENOMIC DNA]</scope>
</reference>
<evidence type="ECO:0000313" key="2">
    <source>
        <dbReference type="EMBL" id="CAK9028043.1"/>
    </source>
</evidence>
<evidence type="ECO:0000256" key="1">
    <source>
        <dbReference type="SAM" id="MobiDB-lite"/>
    </source>
</evidence>
<proteinExistence type="predicted"/>
<gene>
    <name evidence="2" type="ORF">SCF082_LOCUS18190</name>
</gene>
<accession>A0ABP0KMZ2</accession>
<dbReference type="Proteomes" id="UP001642464">
    <property type="component" value="Unassembled WGS sequence"/>
</dbReference>
<organism evidence="2 3">
    <name type="scientific">Durusdinium trenchii</name>
    <dbReference type="NCBI Taxonomy" id="1381693"/>
    <lineage>
        <taxon>Eukaryota</taxon>
        <taxon>Sar</taxon>
        <taxon>Alveolata</taxon>
        <taxon>Dinophyceae</taxon>
        <taxon>Suessiales</taxon>
        <taxon>Symbiodiniaceae</taxon>
        <taxon>Durusdinium</taxon>
    </lineage>
</organism>
<evidence type="ECO:0000313" key="3">
    <source>
        <dbReference type="Proteomes" id="UP001642464"/>
    </source>
</evidence>
<protein>
    <submittedName>
        <fullName evidence="2">Rhamnose biosynthetic enzyme 1</fullName>
    </submittedName>
</protein>
<comment type="caution">
    <text evidence="2">The sequence shown here is derived from an EMBL/GenBank/DDBJ whole genome shotgun (WGS) entry which is preliminary data.</text>
</comment>
<name>A0ABP0KMZ2_9DINO</name>
<keyword evidence="3" id="KW-1185">Reference proteome</keyword>